<dbReference type="Pfam" id="PF19266">
    <property type="entry name" value="CIS_tube"/>
    <property type="match status" value="1"/>
</dbReference>
<dbReference type="AlphaFoldDB" id="A0A0C1QQH3"/>
<evidence type="ECO:0000313" key="2">
    <source>
        <dbReference type="EMBL" id="KIE42942.1"/>
    </source>
</evidence>
<evidence type="ECO:0000259" key="1">
    <source>
        <dbReference type="PROSITE" id="PS51782"/>
    </source>
</evidence>
<dbReference type="PROSITE" id="PS51782">
    <property type="entry name" value="LYSM"/>
    <property type="match status" value="1"/>
</dbReference>
<dbReference type="InterPro" id="IPR018392">
    <property type="entry name" value="LysM"/>
</dbReference>
<proteinExistence type="predicted"/>
<sequence length="205" mass="22690">MALEKAKLVNADTGEEVAVLFNPTEYAVEKGNQYAEIAIPGLEAPLLQFSRGTARTLTMDLFLDTSETGQDVRIHTKRITSFLDIDPETHAPPVCRFVWGGGESFTGVLERATQRFTMFLADGTPVRATVGVALKEFRTGLNREKPLQSPDRTKVRTMGEGDSLWLLAAREYGDPAQWRFIARESGIVNPRRVKAGTDLVIPPIE</sequence>
<evidence type="ECO:0000313" key="3">
    <source>
        <dbReference type="Proteomes" id="UP000031433"/>
    </source>
</evidence>
<name>A0A0C1QQH3_9BACT</name>
<protein>
    <submittedName>
        <fullName evidence="2">Peptidoglycan-binding protein</fullName>
    </submittedName>
</protein>
<dbReference type="CDD" id="cd00118">
    <property type="entry name" value="LysM"/>
    <property type="match status" value="1"/>
</dbReference>
<dbReference type="Proteomes" id="UP000031433">
    <property type="component" value="Unassembled WGS sequence"/>
</dbReference>
<dbReference type="EMBL" id="JXBL01000001">
    <property type="protein sequence ID" value="KIE42942.1"/>
    <property type="molecule type" value="Genomic_DNA"/>
</dbReference>
<keyword evidence="3" id="KW-1185">Reference proteome</keyword>
<dbReference type="RefSeq" id="WP_039645965.1">
    <property type="nucleotide sequence ID" value="NZ_JXBL01000001.1"/>
</dbReference>
<organism evidence="2 3">
    <name type="scientific">Geobacter soli</name>
    <dbReference type="NCBI Taxonomy" id="1510391"/>
    <lineage>
        <taxon>Bacteria</taxon>
        <taxon>Pseudomonadati</taxon>
        <taxon>Thermodesulfobacteriota</taxon>
        <taxon>Desulfuromonadia</taxon>
        <taxon>Geobacterales</taxon>
        <taxon>Geobacteraceae</taxon>
        <taxon>Geobacter</taxon>
    </lineage>
</organism>
<dbReference type="InterPro" id="IPR045361">
    <property type="entry name" value="CIS_tube_prot_N"/>
</dbReference>
<comment type="caution">
    <text evidence="2">The sequence shown here is derived from an EMBL/GenBank/DDBJ whole genome shotgun (WGS) entry which is preliminary data.</text>
</comment>
<accession>A0A0C1QQH3</accession>
<reference evidence="2 3" key="1">
    <citation type="submission" date="2015-01" db="EMBL/GenBank/DDBJ databases">
        <title>Genome sequence of the anaerobic bacterium Geobacter soli GSS01, a dissimilatory Fe(III) reducer from soil.</title>
        <authorList>
            <person name="Yang G."/>
            <person name="Zhou S."/>
        </authorList>
    </citation>
    <scope>NUCLEOTIDE SEQUENCE [LARGE SCALE GENOMIC DNA]</scope>
    <source>
        <strain evidence="2 3">GSS01</strain>
    </source>
</reference>
<gene>
    <name evidence="2" type="ORF">SE37_10005</name>
</gene>
<feature type="domain" description="LysM" evidence="1">
    <location>
        <begin position="154"/>
        <end position="201"/>
    </location>
</feature>